<dbReference type="HAMAP" id="MF_01224_B">
    <property type="entry name" value="MoaC_B"/>
    <property type="match status" value="1"/>
</dbReference>
<organism evidence="9 10">
    <name type="scientific">Robertkochia marina</name>
    <dbReference type="NCBI Taxonomy" id="1227945"/>
    <lineage>
        <taxon>Bacteria</taxon>
        <taxon>Pseudomonadati</taxon>
        <taxon>Bacteroidota</taxon>
        <taxon>Flavobacteriia</taxon>
        <taxon>Flavobacteriales</taxon>
        <taxon>Flavobacteriaceae</taxon>
        <taxon>Robertkochia</taxon>
    </lineage>
</organism>
<dbReference type="Gene3D" id="3.30.70.640">
    <property type="entry name" value="Molybdopterin cofactor biosynthesis C (MoaC) domain"/>
    <property type="match status" value="1"/>
</dbReference>
<name>A0A4S3M3R1_9FLAO</name>
<dbReference type="UniPathway" id="UPA00344"/>
<keyword evidence="4 7" id="KW-0501">Molybdenum cofactor biosynthesis</keyword>
<evidence type="ECO:0000256" key="2">
    <source>
        <dbReference type="ARBA" id="ARBA00005046"/>
    </source>
</evidence>
<dbReference type="CDD" id="cd01420">
    <property type="entry name" value="MoaC_PE"/>
    <property type="match status" value="1"/>
</dbReference>
<keyword evidence="10" id="KW-1185">Reference proteome</keyword>
<evidence type="ECO:0000256" key="6">
    <source>
        <dbReference type="ARBA" id="ARBA00055087"/>
    </source>
</evidence>
<evidence type="ECO:0000259" key="8">
    <source>
        <dbReference type="Pfam" id="PF01967"/>
    </source>
</evidence>
<dbReference type="SUPFAM" id="SSF55040">
    <property type="entry name" value="Molybdenum cofactor biosynthesis protein C, MoaC"/>
    <property type="match status" value="1"/>
</dbReference>
<proteinExistence type="inferred from homology"/>
<dbReference type="InterPro" id="IPR050105">
    <property type="entry name" value="MoCo_biosynth_MoaA/MoaC"/>
</dbReference>
<dbReference type="GO" id="GO:0006777">
    <property type="term" value="P:Mo-molybdopterin cofactor biosynthetic process"/>
    <property type="evidence" value="ECO:0007669"/>
    <property type="project" value="UniProtKB-UniRule"/>
</dbReference>
<comment type="pathway">
    <text evidence="2 7">Cofactor biosynthesis; molybdopterin biosynthesis.</text>
</comment>
<evidence type="ECO:0000313" key="10">
    <source>
        <dbReference type="Proteomes" id="UP000305939"/>
    </source>
</evidence>
<protein>
    <recommendedName>
        <fullName evidence="3 7">Cyclic pyranopterin monophosphate synthase</fullName>
        <ecNumber evidence="3 7">4.6.1.17</ecNumber>
    </recommendedName>
    <alternativeName>
        <fullName evidence="7">Molybdenum cofactor biosynthesis protein C</fullName>
    </alternativeName>
</protein>
<feature type="binding site" evidence="7">
    <location>
        <begin position="114"/>
        <end position="115"/>
    </location>
    <ligand>
        <name>substrate</name>
    </ligand>
</feature>
<feature type="active site" evidence="7">
    <location>
        <position position="129"/>
    </location>
</feature>
<dbReference type="NCBIfam" id="TIGR00581">
    <property type="entry name" value="moaC"/>
    <property type="match status" value="1"/>
</dbReference>
<evidence type="ECO:0000256" key="3">
    <source>
        <dbReference type="ARBA" id="ARBA00012575"/>
    </source>
</evidence>
<evidence type="ECO:0000256" key="7">
    <source>
        <dbReference type="HAMAP-Rule" id="MF_01224"/>
    </source>
</evidence>
<reference evidence="9 10" key="1">
    <citation type="submission" date="2019-04" db="EMBL/GenBank/DDBJ databases">
        <title>Draft genome sequence of Robertkochia marina CC-AMO-30D.</title>
        <authorList>
            <person name="Hameed A."/>
            <person name="Lin S.-Y."/>
            <person name="Shahina M."/>
            <person name="Lai W.-A."/>
            <person name="Young C.-C."/>
        </authorList>
    </citation>
    <scope>NUCLEOTIDE SEQUENCE [LARGE SCALE GENOMIC DNA]</scope>
    <source>
        <strain evidence="9 10">CC-AMO-30D</strain>
    </source>
</reference>
<dbReference type="GO" id="GO:0061799">
    <property type="term" value="F:cyclic pyranopterin monophosphate synthase activity"/>
    <property type="evidence" value="ECO:0007669"/>
    <property type="project" value="UniProtKB-UniRule"/>
</dbReference>
<evidence type="ECO:0000313" key="9">
    <source>
        <dbReference type="EMBL" id="THD69822.1"/>
    </source>
</evidence>
<evidence type="ECO:0000256" key="5">
    <source>
        <dbReference type="ARBA" id="ARBA00023239"/>
    </source>
</evidence>
<feature type="domain" description="Molybdopterin cofactor biosynthesis C (MoaC)" evidence="8">
    <location>
        <begin position="16"/>
        <end position="151"/>
    </location>
</feature>
<evidence type="ECO:0000256" key="4">
    <source>
        <dbReference type="ARBA" id="ARBA00023150"/>
    </source>
</evidence>
<dbReference type="Proteomes" id="UP000305939">
    <property type="component" value="Unassembled WGS sequence"/>
</dbReference>
<dbReference type="EC" id="4.6.1.17" evidence="3 7"/>
<evidence type="ECO:0000256" key="1">
    <source>
        <dbReference type="ARBA" id="ARBA00001637"/>
    </source>
</evidence>
<comment type="catalytic activity">
    <reaction evidence="1 7">
        <text>(8S)-3',8-cyclo-7,8-dihydroguanosine 5'-triphosphate = cyclic pyranopterin phosphate + diphosphate</text>
        <dbReference type="Rhea" id="RHEA:49580"/>
        <dbReference type="ChEBI" id="CHEBI:33019"/>
        <dbReference type="ChEBI" id="CHEBI:59648"/>
        <dbReference type="ChEBI" id="CHEBI:131766"/>
        <dbReference type="EC" id="4.6.1.17"/>
    </reaction>
</comment>
<accession>A0A4S3M3R1</accession>
<comment type="subunit">
    <text evidence="7">Homohexamer; trimer of dimers.</text>
</comment>
<dbReference type="EMBL" id="SSMC01000001">
    <property type="protein sequence ID" value="THD69822.1"/>
    <property type="molecule type" value="Genomic_DNA"/>
</dbReference>
<dbReference type="Pfam" id="PF01967">
    <property type="entry name" value="MoaC"/>
    <property type="match status" value="1"/>
</dbReference>
<dbReference type="NCBIfam" id="NF006870">
    <property type="entry name" value="PRK09364.1"/>
    <property type="match status" value="1"/>
</dbReference>
<feature type="binding site" evidence="7">
    <location>
        <begin position="78"/>
        <end position="80"/>
    </location>
    <ligand>
        <name>substrate</name>
    </ligand>
</feature>
<dbReference type="InterPro" id="IPR002820">
    <property type="entry name" value="Mopterin_CF_biosynth-C_dom"/>
</dbReference>
<comment type="similarity">
    <text evidence="7">Belongs to the MoaC family.</text>
</comment>
<dbReference type="InterPro" id="IPR047594">
    <property type="entry name" value="MoaC_bact/euk"/>
</dbReference>
<keyword evidence="5 7" id="KW-0456">Lyase</keyword>
<dbReference type="OrthoDB" id="9794429at2"/>
<dbReference type="RefSeq" id="WP_136335313.1">
    <property type="nucleotide sequence ID" value="NZ_QXMP01000002.1"/>
</dbReference>
<sequence>MKRTLTHIDREGKAKMVDVSNKEITERTAIATGKVEFPSEVFAILKEQGFTGKKGSIIQTAVIAGIQGVKQTSNLIPMCHPLPVTGIDITIEPGKDMLEIRCKVKCQGKTGVEMEALNGVSVSALTIYDMCKALSHDIHITGIQLEHKTGGKSDFDRSGL</sequence>
<dbReference type="InterPro" id="IPR036522">
    <property type="entry name" value="MoaC_sf"/>
</dbReference>
<dbReference type="PANTHER" id="PTHR22960">
    <property type="entry name" value="MOLYBDOPTERIN COFACTOR SYNTHESIS PROTEIN A"/>
    <property type="match status" value="1"/>
</dbReference>
<comment type="function">
    <text evidence="6 7">Catalyzes the conversion of (8S)-3',8-cyclo-7,8-dihydroguanosine 5'-triphosphate to cyclic pyranopterin monophosphate (cPMP).</text>
</comment>
<comment type="caution">
    <text evidence="9">The sequence shown here is derived from an EMBL/GenBank/DDBJ whole genome shotgun (WGS) entry which is preliminary data.</text>
</comment>
<dbReference type="AlphaFoldDB" id="A0A4S3M3R1"/>
<dbReference type="InterPro" id="IPR023045">
    <property type="entry name" value="MoaC"/>
</dbReference>
<gene>
    <name evidence="7 9" type="primary">moaC</name>
    <name evidence="9" type="ORF">E7Z59_05715</name>
</gene>